<dbReference type="Pfam" id="PF24831">
    <property type="entry name" value="DUF7715"/>
    <property type="match status" value="1"/>
</dbReference>
<dbReference type="OrthoDB" id="3476326at2"/>
<comment type="caution">
    <text evidence="2">The sequence shown here is derived from an EMBL/GenBank/DDBJ whole genome shotgun (WGS) entry which is preliminary data.</text>
</comment>
<dbReference type="AlphaFoldDB" id="A0A4Q7KRF4"/>
<dbReference type="InterPro" id="IPR056132">
    <property type="entry name" value="DUF7715"/>
</dbReference>
<feature type="domain" description="DUF7715" evidence="1">
    <location>
        <begin position="1"/>
        <end position="122"/>
    </location>
</feature>
<evidence type="ECO:0000259" key="1">
    <source>
        <dbReference type="Pfam" id="PF24831"/>
    </source>
</evidence>
<proteinExistence type="predicted"/>
<sequence>MKVLVATSRTQGQRDNDYHWCVDGELVQALPACASDKDDPEGGCGCGRGFAGLNSHKATTTAAVAEVPLAFDDYVEAIRSSMEDGGWPTHNAPVLAASLVTAISDLPIGTVIERRLDWIRARPSAL</sequence>
<keyword evidence="3" id="KW-1185">Reference proteome</keyword>
<evidence type="ECO:0000313" key="2">
    <source>
        <dbReference type="EMBL" id="RZS39084.1"/>
    </source>
</evidence>
<gene>
    <name evidence="2" type="ORF">EV193_104295</name>
</gene>
<name>A0A4Q7KRF4_9PSEU</name>
<dbReference type="EMBL" id="SGWQ01000004">
    <property type="protein sequence ID" value="RZS39084.1"/>
    <property type="molecule type" value="Genomic_DNA"/>
</dbReference>
<accession>A0A4Q7KRF4</accession>
<dbReference type="Proteomes" id="UP000294257">
    <property type="component" value="Unassembled WGS sequence"/>
</dbReference>
<reference evidence="2 3" key="1">
    <citation type="submission" date="2019-02" db="EMBL/GenBank/DDBJ databases">
        <title>Genomic Encyclopedia of Type Strains, Phase IV (KMG-IV): sequencing the most valuable type-strain genomes for metagenomic binning, comparative biology and taxonomic classification.</title>
        <authorList>
            <person name="Goeker M."/>
        </authorList>
    </citation>
    <scope>NUCLEOTIDE SEQUENCE [LARGE SCALE GENOMIC DNA]</scope>
    <source>
        <strain evidence="2 3">DSM 101727</strain>
    </source>
</reference>
<dbReference type="RefSeq" id="WP_130344664.1">
    <property type="nucleotide sequence ID" value="NZ_SGWQ01000004.1"/>
</dbReference>
<protein>
    <recommendedName>
        <fullName evidence="1">DUF7715 domain-containing protein</fullName>
    </recommendedName>
</protein>
<organism evidence="2 3">
    <name type="scientific">Herbihabitans rhizosphaerae</name>
    <dbReference type="NCBI Taxonomy" id="1872711"/>
    <lineage>
        <taxon>Bacteria</taxon>
        <taxon>Bacillati</taxon>
        <taxon>Actinomycetota</taxon>
        <taxon>Actinomycetes</taxon>
        <taxon>Pseudonocardiales</taxon>
        <taxon>Pseudonocardiaceae</taxon>
        <taxon>Herbihabitans</taxon>
    </lineage>
</organism>
<evidence type="ECO:0000313" key="3">
    <source>
        <dbReference type="Proteomes" id="UP000294257"/>
    </source>
</evidence>